<protein>
    <submittedName>
        <fullName evidence="4">Transcriptional regulator, TetR family</fullName>
    </submittedName>
</protein>
<keyword evidence="1 2" id="KW-0238">DNA-binding</keyword>
<dbReference type="GO" id="GO:0003700">
    <property type="term" value="F:DNA-binding transcription factor activity"/>
    <property type="evidence" value="ECO:0007669"/>
    <property type="project" value="TreeGrafter"/>
</dbReference>
<sequence>MQSESIRPVDRISRKRVEKFSERRMELADAALVTLAQLGYARTSLREIAQNSEFSHGVLHYYFNDKVDLITCCVKLYKSRCVTRYDAVIEQAMSYDELADGFLDSLCTTVREEAHLHRLWYDLRSQALFEPAFRADVLAIDRTLEAMIWRVMTRLAALQDTPLTVPAALAYAIFDGLFQQCLLKHLAGDAGAIGVMRASGLSSLQHMFDTVRPRR</sequence>
<evidence type="ECO:0000313" key="5">
    <source>
        <dbReference type="Proteomes" id="UP000186308"/>
    </source>
</evidence>
<dbReference type="InterPro" id="IPR001647">
    <property type="entry name" value="HTH_TetR"/>
</dbReference>
<accession>A0A8G2CKW2</accession>
<dbReference type="Pfam" id="PF00440">
    <property type="entry name" value="TetR_N"/>
    <property type="match status" value="1"/>
</dbReference>
<dbReference type="SUPFAM" id="SSF46689">
    <property type="entry name" value="Homeodomain-like"/>
    <property type="match status" value="1"/>
</dbReference>
<dbReference type="EMBL" id="FTNE01000011">
    <property type="protein sequence ID" value="SIQ88029.1"/>
    <property type="molecule type" value="Genomic_DNA"/>
</dbReference>
<feature type="domain" description="HTH tetR-type" evidence="3">
    <location>
        <begin position="21"/>
        <end position="81"/>
    </location>
</feature>
<proteinExistence type="predicted"/>
<feature type="DNA-binding region" description="H-T-H motif" evidence="2">
    <location>
        <begin position="44"/>
        <end position="63"/>
    </location>
</feature>
<evidence type="ECO:0000313" key="4">
    <source>
        <dbReference type="EMBL" id="SIQ88029.1"/>
    </source>
</evidence>
<comment type="caution">
    <text evidence="4">The sequence shown here is derived from an EMBL/GenBank/DDBJ whole genome shotgun (WGS) entry which is preliminary data.</text>
</comment>
<dbReference type="AlphaFoldDB" id="A0A8G2CKW2"/>
<keyword evidence="5" id="KW-1185">Reference proteome</keyword>
<dbReference type="InterPro" id="IPR050109">
    <property type="entry name" value="HTH-type_TetR-like_transc_reg"/>
</dbReference>
<dbReference type="PANTHER" id="PTHR30055:SF226">
    <property type="entry name" value="HTH-TYPE TRANSCRIPTIONAL REGULATOR PKSA"/>
    <property type="match status" value="1"/>
</dbReference>
<dbReference type="PANTHER" id="PTHR30055">
    <property type="entry name" value="HTH-TYPE TRANSCRIPTIONAL REGULATOR RUTR"/>
    <property type="match status" value="1"/>
</dbReference>
<evidence type="ECO:0000256" key="2">
    <source>
        <dbReference type="PROSITE-ProRule" id="PRU00335"/>
    </source>
</evidence>
<evidence type="ECO:0000259" key="3">
    <source>
        <dbReference type="PROSITE" id="PS50977"/>
    </source>
</evidence>
<dbReference type="InterPro" id="IPR009057">
    <property type="entry name" value="Homeodomain-like_sf"/>
</dbReference>
<dbReference type="OrthoDB" id="9809265at2"/>
<name>A0A8G2CKW2_ACIRU</name>
<gene>
    <name evidence="4" type="ORF">SAMN05421828_1117</name>
</gene>
<dbReference type="GO" id="GO:0000976">
    <property type="term" value="F:transcription cis-regulatory region binding"/>
    <property type="evidence" value="ECO:0007669"/>
    <property type="project" value="TreeGrafter"/>
</dbReference>
<organism evidence="4 5">
    <name type="scientific">Acidiphilium rubrum</name>
    <dbReference type="NCBI Taxonomy" id="526"/>
    <lineage>
        <taxon>Bacteria</taxon>
        <taxon>Pseudomonadati</taxon>
        <taxon>Pseudomonadota</taxon>
        <taxon>Alphaproteobacteria</taxon>
        <taxon>Acetobacterales</taxon>
        <taxon>Acidocellaceae</taxon>
        <taxon>Acidiphilium</taxon>
    </lineage>
</organism>
<dbReference type="PROSITE" id="PS50977">
    <property type="entry name" value="HTH_TETR_2"/>
    <property type="match status" value="1"/>
</dbReference>
<reference evidence="4 5" key="1">
    <citation type="submission" date="2017-01" db="EMBL/GenBank/DDBJ databases">
        <authorList>
            <person name="Varghese N."/>
            <person name="Submissions S."/>
        </authorList>
    </citation>
    <scope>NUCLEOTIDE SEQUENCE [LARGE SCALE GENOMIC DNA]</scope>
    <source>
        <strain evidence="4 5">ATCC 35905</strain>
    </source>
</reference>
<dbReference type="Proteomes" id="UP000186308">
    <property type="component" value="Unassembled WGS sequence"/>
</dbReference>
<dbReference type="Gene3D" id="1.10.357.10">
    <property type="entry name" value="Tetracycline Repressor, domain 2"/>
    <property type="match status" value="1"/>
</dbReference>
<evidence type="ECO:0000256" key="1">
    <source>
        <dbReference type="ARBA" id="ARBA00023125"/>
    </source>
</evidence>